<evidence type="ECO:0000313" key="5">
    <source>
        <dbReference type="EMBL" id="VDN46240.1"/>
    </source>
</evidence>
<dbReference type="PROSITE" id="PS51272">
    <property type="entry name" value="SLH"/>
    <property type="match status" value="3"/>
</dbReference>
<evidence type="ECO:0000256" key="2">
    <source>
        <dbReference type="SAM" id="MobiDB-lite"/>
    </source>
</evidence>
<feature type="domain" description="SLH" evidence="4">
    <location>
        <begin position="83"/>
        <end position="145"/>
    </location>
</feature>
<feature type="compositionally biased region" description="Gly residues" evidence="2">
    <location>
        <begin position="442"/>
        <end position="451"/>
    </location>
</feature>
<dbReference type="AlphaFoldDB" id="A0A3P7NY78"/>
<protein>
    <submittedName>
        <fullName evidence="5">Putative S-layer homology domain-containing protein</fullName>
    </submittedName>
</protein>
<feature type="region of interest" description="Disordered" evidence="2">
    <location>
        <begin position="428"/>
        <end position="456"/>
    </location>
</feature>
<feature type="domain" description="SLH" evidence="4">
    <location>
        <begin position="24"/>
        <end position="82"/>
    </location>
</feature>
<keyword evidence="3" id="KW-0732">Signal</keyword>
<reference evidence="5 6" key="1">
    <citation type="submission" date="2018-09" db="EMBL/GenBank/DDBJ databases">
        <authorList>
            <person name="Postec A."/>
        </authorList>
    </citation>
    <scope>NUCLEOTIDE SEQUENCE [LARGE SCALE GENOMIC DNA]</scope>
    <source>
        <strain evidence="5">70B-A</strain>
    </source>
</reference>
<keyword evidence="6" id="KW-1185">Reference proteome</keyword>
<evidence type="ECO:0000256" key="3">
    <source>
        <dbReference type="SAM" id="SignalP"/>
    </source>
</evidence>
<evidence type="ECO:0000256" key="1">
    <source>
        <dbReference type="ARBA" id="ARBA00022737"/>
    </source>
</evidence>
<proteinExistence type="predicted"/>
<dbReference type="PANTHER" id="PTHR43308">
    <property type="entry name" value="OUTER MEMBRANE PROTEIN ALPHA-RELATED"/>
    <property type="match status" value="1"/>
</dbReference>
<accession>A0A3P7NY78</accession>
<gene>
    <name evidence="5" type="ORF">PATL70BA_0388</name>
</gene>
<feature type="signal peptide" evidence="3">
    <location>
        <begin position="1"/>
        <end position="27"/>
    </location>
</feature>
<name>A0A3P7NY78_9FIRM</name>
<organism evidence="5 6">
    <name type="scientific">Petrocella atlantisensis</name>
    <dbReference type="NCBI Taxonomy" id="2173034"/>
    <lineage>
        <taxon>Bacteria</taxon>
        <taxon>Bacillati</taxon>
        <taxon>Bacillota</taxon>
        <taxon>Clostridia</taxon>
        <taxon>Lachnospirales</taxon>
        <taxon>Vallitaleaceae</taxon>
        <taxon>Petrocella</taxon>
    </lineage>
</organism>
<dbReference type="InterPro" id="IPR001119">
    <property type="entry name" value="SLH_dom"/>
</dbReference>
<dbReference type="EMBL" id="LR130778">
    <property type="protein sequence ID" value="VDN46240.1"/>
    <property type="molecule type" value="Genomic_DNA"/>
</dbReference>
<evidence type="ECO:0000259" key="4">
    <source>
        <dbReference type="PROSITE" id="PS51272"/>
    </source>
</evidence>
<sequence>MLNKMKKGMSVLLTLALVLSQMTMVTAAASDYENHWANANIEKWMDLGIIKGYPSGAFMPEASITRAEFVTVINNIFQLEEKTDVTFSDVKTTDWFEDAVLKASTAGIVSGHNNRFRPDDRITRQEAAIVLTNAFQLTGTEAAAYSTYTDASDVATWAATQMSVLVEKGYMQGRSNNELAPMSNLTRAEAVTLLSNIAGELITEPGEVTGMTYEGNLVVSSTGVILKDTTIKGNLYIAQGVADGEVDLDNVKVQGELVAFGGGENTITLTNTEVGTLRVIKHNGKIRILAIGNTKVDKVDMHSGGKLQEDGSLTGNGFGNVEIYTVRPGETLTLEGDFEALTVNTPVKNLVVSEGSVGTLTIMKNAEGSELNISSTGNVGNLVLSGSTTVTGTGTITKAVVNVNGSTMTMTPTETTVSKDVEVEVGGETVTEDDNTATTPPSGGGGGGGGSTTPTTTLTFEMSIGTQDKVVTISAATNANYTEILRQVLNASYNEFDTTYDAYIANVDAGSGAFLLDSLAIFLYADQADLSGTLYANMTLSDSEGNGNTVWSDAEKKEALREALEITKNNYNNLAEVQADLTTIAERVDFTTILYDGQQYKSVVVTNSQDVEVASYIQGGDKAGYIEDLFNELEALTMSSNVSYTVTTTLADDTARTATFGAN</sequence>
<dbReference type="RefSeq" id="WP_125135783.1">
    <property type="nucleotide sequence ID" value="NZ_LR130778.1"/>
</dbReference>
<feature type="domain" description="SLH" evidence="4">
    <location>
        <begin position="146"/>
        <end position="208"/>
    </location>
</feature>
<dbReference type="Pfam" id="PF00395">
    <property type="entry name" value="SLH"/>
    <property type="match status" value="3"/>
</dbReference>
<feature type="chain" id="PRO_5017972368" evidence="3">
    <location>
        <begin position="28"/>
        <end position="663"/>
    </location>
</feature>
<dbReference type="Proteomes" id="UP000279029">
    <property type="component" value="Chromosome"/>
</dbReference>
<dbReference type="InterPro" id="IPR051465">
    <property type="entry name" value="Cell_Envelope_Struct_Comp"/>
</dbReference>
<keyword evidence="1" id="KW-0677">Repeat</keyword>
<dbReference type="KEGG" id="cbar:PATL70BA_0388"/>
<dbReference type="OrthoDB" id="2744137at2"/>
<evidence type="ECO:0000313" key="6">
    <source>
        <dbReference type="Proteomes" id="UP000279029"/>
    </source>
</evidence>
<dbReference type="PANTHER" id="PTHR43308:SF5">
    <property type="entry name" value="S-LAYER PROTEIN _ PEPTIDOGLYCAN ENDO-BETA-N-ACETYLGLUCOSAMINIDASE"/>
    <property type="match status" value="1"/>
</dbReference>